<dbReference type="InterPro" id="IPR050266">
    <property type="entry name" value="AB_hydrolase_sf"/>
</dbReference>
<gene>
    <name evidence="4" type="ORF">FHX75_14104</name>
</gene>
<proteinExistence type="predicted"/>
<dbReference type="PANTHER" id="PTHR43798:SF33">
    <property type="entry name" value="HYDROLASE, PUTATIVE (AFU_ORTHOLOGUE AFUA_2G14860)-RELATED"/>
    <property type="match status" value="1"/>
</dbReference>
<organism evidence="4 5">
    <name type="scientific">Micromonospora palomenae</name>
    <dbReference type="NCBI Taxonomy" id="1461247"/>
    <lineage>
        <taxon>Bacteria</taxon>
        <taxon>Bacillati</taxon>
        <taxon>Actinomycetota</taxon>
        <taxon>Actinomycetes</taxon>
        <taxon>Micromonosporales</taxon>
        <taxon>Micromonosporaceae</taxon>
        <taxon>Micromonospora</taxon>
    </lineage>
</organism>
<evidence type="ECO:0000313" key="4">
    <source>
        <dbReference type="EMBL" id="TWG11779.1"/>
    </source>
</evidence>
<dbReference type="PANTHER" id="PTHR43798">
    <property type="entry name" value="MONOACYLGLYCEROL LIPASE"/>
    <property type="match status" value="1"/>
</dbReference>
<feature type="transmembrane region" description="Helical" evidence="2">
    <location>
        <begin position="101"/>
        <end position="125"/>
    </location>
</feature>
<dbReference type="Pfam" id="PF00561">
    <property type="entry name" value="Abhydrolase_1"/>
    <property type="match status" value="1"/>
</dbReference>
<comment type="caution">
    <text evidence="4">The sequence shown here is derived from an EMBL/GenBank/DDBJ whole genome shotgun (WGS) entry which is preliminary data.</text>
</comment>
<protein>
    <submittedName>
        <fullName evidence="4">Pimeloyl-ACP methyl ester carboxylesterase</fullName>
    </submittedName>
</protein>
<dbReference type="GO" id="GO:0003824">
    <property type="term" value="F:catalytic activity"/>
    <property type="evidence" value="ECO:0007669"/>
    <property type="project" value="UniProtKB-ARBA"/>
</dbReference>
<evidence type="ECO:0000313" key="5">
    <source>
        <dbReference type="Proteomes" id="UP000319927"/>
    </source>
</evidence>
<evidence type="ECO:0000259" key="3">
    <source>
        <dbReference type="Pfam" id="PF00561"/>
    </source>
</evidence>
<feature type="domain" description="AB hydrolase-1" evidence="3">
    <location>
        <begin position="225"/>
        <end position="366"/>
    </location>
</feature>
<dbReference type="Gene3D" id="3.40.50.1820">
    <property type="entry name" value="alpha/beta hydrolase"/>
    <property type="match status" value="1"/>
</dbReference>
<keyword evidence="2" id="KW-0812">Transmembrane</keyword>
<evidence type="ECO:0000256" key="1">
    <source>
        <dbReference type="SAM" id="MobiDB-lite"/>
    </source>
</evidence>
<feature type="transmembrane region" description="Helical" evidence="2">
    <location>
        <begin position="35"/>
        <end position="56"/>
    </location>
</feature>
<keyword evidence="2" id="KW-0472">Membrane</keyword>
<evidence type="ECO:0000256" key="2">
    <source>
        <dbReference type="SAM" id="Phobius"/>
    </source>
</evidence>
<feature type="transmembrane region" description="Helical" evidence="2">
    <location>
        <begin position="167"/>
        <end position="189"/>
    </location>
</feature>
<feature type="transmembrane region" description="Helical" evidence="2">
    <location>
        <begin position="12"/>
        <end position="29"/>
    </location>
</feature>
<accession>A0A561VJI9</accession>
<dbReference type="SUPFAM" id="SSF53474">
    <property type="entry name" value="alpha/beta-Hydrolases"/>
    <property type="match status" value="1"/>
</dbReference>
<feature type="region of interest" description="Disordered" evidence="1">
    <location>
        <begin position="131"/>
        <end position="157"/>
    </location>
</feature>
<keyword evidence="2" id="KW-1133">Transmembrane helix</keyword>
<name>A0A561VJI9_9ACTN</name>
<sequence>MAQPSFPRTRLPLALAAPVAWGLVVGWWTPRGPGGNVDAVGSVLVSLAVGLLAGWLSRSRWSMLAAPVLFALAVELVRMPLRGPSVDAPHLSGFGLGALVLGRGLHGLLTLLPLLVGAAYGAGIARRTASRADRPASGDGRPLATSPDDVAGGETRPSAPRHRLRVWLGRGAVGLLAAVLLLVTVAVALPARTAPIAGGVAELTTVRSGDRDLGLMLRGADAGAPVLLFLPGAPGSSEIGAVRRHLTGLERHFVVATLDRRGAAKSWAAFAPSSTFTLDSEVADAVAVVNHLRQRFRQDKVYLMAHSGGSLVAVTAVQRQPELFRAYVGVGQAVDLRAADRSQYADTIAWARRTGRSDLARQLTDLGPPPYADMYTYEPLLANETGAFDHDRTGTSEGRDGAVTNLDVPEYTLLEKAHVLGGTLDGWDVLYPQLQDLDLRREVRQLQVPVYLVDGVHEVPGRLVLARQWYAQLQAPRKEHVVLDGAGHRSLFQRPGPFVDLLARVRAETGPPGV</sequence>
<dbReference type="InterPro" id="IPR029058">
    <property type="entry name" value="AB_hydrolase_fold"/>
</dbReference>
<dbReference type="RefSeq" id="WP_154942838.1">
    <property type="nucleotide sequence ID" value="NZ_VIXA01000004.1"/>
</dbReference>
<dbReference type="Proteomes" id="UP000319927">
    <property type="component" value="Unassembled WGS sequence"/>
</dbReference>
<dbReference type="GO" id="GO:0016020">
    <property type="term" value="C:membrane"/>
    <property type="evidence" value="ECO:0007669"/>
    <property type="project" value="TreeGrafter"/>
</dbReference>
<dbReference type="OrthoDB" id="9796770at2"/>
<feature type="transmembrane region" description="Helical" evidence="2">
    <location>
        <begin position="63"/>
        <end position="81"/>
    </location>
</feature>
<dbReference type="AlphaFoldDB" id="A0A561VJI9"/>
<dbReference type="InterPro" id="IPR000073">
    <property type="entry name" value="AB_hydrolase_1"/>
</dbReference>
<dbReference type="EMBL" id="VIXA01000004">
    <property type="protein sequence ID" value="TWG11779.1"/>
    <property type="molecule type" value="Genomic_DNA"/>
</dbReference>
<reference evidence="4 5" key="1">
    <citation type="submission" date="2019-06" db="EMBL/GenBank/DDBJ databases">
        <title>Sequencing the genomes of 1000 actinobacteria strains.</title>
        <authorList>
            <person name="Klenk H.-P."/>
        </authorList>
    </citation>
    <scope>NUCLEOTIDE SEQUENCE [LARGE SCALE GENOMIC DNA]</scope>
    <source>
        <strain evidence="4 5">DSM 102131</strain>
    </source>
</reference>
<keyword evidence="5" id="KW-1185">Reference proteome</keyword>